<dbReference type="GO" id="GO:0016301">
    <property type="term" value="F:kinase activity"/>
    <property type="evidence" value="ECO:0007669"/>
    <property type="project" value="UniProtKB-KW"/>
</dbReference>
<evidence type="ECO:0000313" key="1">
    <source>
        <dbReference type="EMBL" id="KAK3931222.1"/>
    </source>
</evidence>
<keyword evidence="2" id="KW-1185">Reference proteome</keyword>
<dbReference type="EMBL" id="JAHWGI010001420">
    <property type="protein sequence ID" value="KAK3931222.1"/>
    <property type="molecule type" value="Genomic_DNA"/>
</dbReference>
<dbReference type="PANTHER" id="PTHR46113:SF1">
    <property type="entry name" value="PEPTIDASE M17 LEUCYL AMINOPEPTIDASE N-TERMINAL DOMAIN-CONTAINING PROTEIN"/>
    <property type="match status" value="1"/>
</dbReference>
<dbReference type="Proteomes" id="UP001219518">
    <property type="component" value="Unassembled WGS sequence"/>
</dbReference>
<accession>A0AAE1LUV5</accession>
<sequence>MPPGKLGKRNTRTGNEVWLIGCCSEDYKSFCGLEKRLPTVKEVMRAFFANLKSSIGKTSAVEAARETTSHLLKVWKNASIPTKESRNIVPMILKVHERYKTLAKDKHLSGAIQKKKGSKIGETHEKNRAQFVKSLEHLFDISHKNALQIMTVQEDIDFYNSMKTDRKAFMDVGERGLDKKYNSKLARAEARQLAKKKAADRLRETEYLQTRTFSGLSDLSASTSSNAEVPTDDEFSVKSQESKVKINVLKNDLVTSTFARTSTSPSAGTMIVKAVVTAAVAELGIDEQEISIVASRSHLKRKSEENHRELATRIKQQFEPENCLLVHFDGKLFPSIKDSEKKADRLPIVVSGKGIEKLLGIPELPNGSGLCIADAVVSHLNDWELAENVIGLVFDTTSTNSGRWGGACVLIQQKLTKELLELACRHHVFELLLAVVFDTCIGSSHTPDLLHGDFLQKHWKELDKSNYKTAASTRGLLKLITNADDMIKFCIAQLQNQQPRDDYREFLELTILFLGGSVPEKAEYSFRKPGATNKTRWMAKALYCYKIWMFGKQLKLTTAESDRFFQVCTFLAMYYVKAWFLCPVAVKAPAADLELLRSLSERKEPHMKAAFLKLANHLWYLSEKLVCLALFDESVSVAEKRCIVNSIRTKQGSLDVSPRASLPPNKKVKNLKLSDFASKNSQIFFTIAKISPAFLDKDPLEWLQDADYNHGLDIVHHLIPVNDIAERGVSLIKKYMNGNKLTNNEDQRQFMLQAVEKHRQLFDKKGIRKSK</sequence>
<organism evidence="1 2">
    <name type="scientific">Frankliniella fusca</name>
    <dbReference type="NCBI Taxonomy" id="407009"/>
    <lineage>
        <taxon>Eukaryota</taxon>
        <taxon>Metazoa</taxon>
        <taxon>Ecdysozoa</taxon>
        <taxon>Arthropoda</taxon>
        <taxon>Hexapoda</taxon>
        <taxon>Insecta</taxon>
        <taxon>Pterygota</taxon>
        <taxon>Neoptera</taxon>
        <taxon>Paraneoptera</taxon>
        <taxon>Thysanoptera</taxon>
        <taxon>Terebrantia</taxon>
        <taxon>Thripoidea</taxon>
        <taxon>Thripidae</taxon>
        <taxon>Frankliniella</taxon>
    </lineage>
</organism>
<reference evidence="1" key="1">
    <citation type="submission" date="2021-07" db="EMBL/GenBank/DDBJ databases">
        <authorList>
            <person name="Catto M.A."/>
            <person name="Jacobson A."/>
            <person name="Kennedy G."/>
            <person name="Labadie P."/>
            <person name="Hunt B.G."/>
            <person name="Srinivasan R."/>
        </authorList>
    </citation>
    <scope>NUCLEOTIDE SEQUENCE</scope>
    <source>
        <strain evidence="1">PL_HMW_Pooled</strain>
        <tissue evidence="1">Head</tissue>
    </source>
</reference>
<evidence type="ECO:0000313" key="2">
    <source>
        <dbReference type="Proteomes" id="UP001219518"/>
    </source>
</evidence>
<proteinExistence type="predicted"/>
<protein>
    <submittedName>
        <fullName evidence="1">Homoserine kinase</fullName>
    </submittedName>
</protein>
<keyword evidence="1" id="KW-0808">Transferase</keyword>
<reference evidence="1" key="2">
    <citation type="journal article" date="2023" name="BMC Genomics">
        <title>Pest status, molecular evolution, and epigenetic factors derived from the genome assembly of Frankliniella fusca, a thysanopteran phytovirus vector.</title>
        <authorList>
            <person name="Catto M.A."/>
            <person name="Labadie P.E."/>
            <person name="Jacobson A.L."/>
            <person name="Kennedy G.G."/>
            <person name="Srinivasan R."/>
            <person name="Hunt B.G."/>
        </authorList>
    </citation>
    <scope>NUCLEOTIDE SEQUENCE</scope>
    <source>
        <strain evidence="1">PL_HMW_Pooled</strain>
    </source>
</reference>
<dbReference type="AlphaFoldDB" id="A0AAE1LUV5"/>
<keyword evidence="1" id="KW-0418">Kinase</keyword>
<gene>
    <name evidence="1" type="ORF">KUF71_025366</name>
</gene>
<comment type="caution">
    <text evidence="1">The sequence shown here is derived from an EMBL/GenBank/DDBJ whole genome shotgun (WGS) entry which is preliminary data.</text>
</comment>
<dbReference type="PANTHER" id="PTHR46113">
    <property type="entry name" value="SNAC DOMAIN-CONTAINING PROTEIN"/>
    <property type="match status" value="1"/>
</dbReference>
<name>A0AAE1LUV5_9NEOP</name>